<gene>
    <name evidence="4" type="ORF">C7U55_09180</name>
</gene>
<evidence type="ECO:0000313" key="5">
    <source>
        <dbReference type="Proteomes" id="UP000241201"/>
    </source>
</evidence>
<evidence type="ECO:0000256" key="2">
    <source>
        <dbReference type="PROSITE-ProRule" id="PRU00335"/>
    </source>
</evidence>
<dbReference type="InterPro" id="IPR050624">
    <property type="entry name" value="HTH-type_Tx_Regulator"/>
</dbReference>
<comment type="caution">
    <text evidence="4">The sequence shown here is derived from an EMBL/GenBank/DDBJ whole genome shotgun (WGS) entry which is preliminary data.</text>
</comment>
<dbReference type="PANTHER" id="PTHR43479">
    <property type="entry name" value="ACREF/ENVCD OPERON REPRESSOR-RELATED"/>
    <property type="match status" value="1"/>
</dbReference>
<accession>A0A2T3FWJ5</accession>
<dbReference type="Pfam" id="PF00440">
    <property type="entry name" value="TetR_N"/>
    <property type="match status" value="1"/>
</dbReference>
<proteinExistence type="predicted"/>
<dbReference type="InterPro" id="IPR001647">
    <property type="entry name" value="HTH_TetR"/>
</dbReference>
<keyword evidence="1 2" id="KW-0238">DNA-binding</keyword>
<dbReference type="Pfam" id="PF17929">
    <property type="entry name" value="TetR_C_34"/>
    <property type="match status" value="1"/>
</dbReference>
<dbReference type="PROSITE" id="PS50977">
    <property type="entry name" value="HTH_TETR_2"/>
    <property type="match status" value="1"/>
</dbReference>
<keyword evidence="5" id="KW-1185">Reference proteome</keyword>
<dbReference type="InterPro" id="IPR009057">
    <property type="entry name" value="Homeodomain-like_sf"/>
</dbReference>
<dbReference type="AlphaFoldDB" id="A0A2T3FWJ5"/>
<evidence type="ECO:0000313" key="4">
    <source>
        <dbReference type="EMBL" id="PST39649.1"/>
    </source>
</evidence>
<dbReference type="Gene3D" id="1.10.357.10">
    <property type="entry name" value="Tetracycline Repressor, domain 2"/>
    <property type="match status" value="1"/>
</dbReference>
<name>A0A2T3FWJ5_9FIRM</name>
<feature type="DNA-binding region" description="H-T-H motif" evidence="2">
    <location>
        <begin position="43"/>
        <end position="62"/>
    </location>
</feature>
<reference evidence="5" key="1">
    <citation type="submission" date="2018-03" db="EMBL/GenBank/DDBJ databases">
        <title>Lachnoclostridium SNUG30370 gen.nov., sp.nov., isolated from human faeces.</title>
        <authorList>
            <person name="Seo B."/>
            <person name="Jeon K."/>
            <person name="Ko G."/>
        </authorList>
    </citation>
    <scope>NUCLEOTIDE SEQUENCE [LARGE SCALE GENOMIC DNA]</scope>
    <source>
        <strain evidence="5">SNUG30370</strain>
    </source>
</reference>
<evidence type="ECO:0000259" key="3">
    <source>
        <dbReference type="PROSITE" id="PS50977"/>
    </source>
</evidence>
<dbReference type="SUPFAM" id="SSF46689">
    <property type="entry name" value="Homeodomain-like"/>
    <property type="match status" value="1"/>
</dbReference>
<evidence type="ECO:0000256" key="1">
    <source>
        <dbReference type="ARBA" id="ARBA00023125"/>
    </source>
</evidence>
<sequence length="219" mass="26285">MISRRKIMDFQRARTKEQVETRVEEIVQACKSIYEEQGYDAVNIKTVSEKISCTRPAIYKYFKTKEEIMMELLKREYLSWKEELEMLFSKKERLSKEEYCLYLTKSMSHRLLLMDLMSNHLDSIENGTRLERLIEFKKNVALFFEMFRQYLELFFPNTSLEKRKIFEKSFIVFLHGLYPSIKHSPKQIEAMLQAGMNYQEPDFMKICQNGLFLLASDLK</sequence>
<dbReference type="Proteomes" id="UP000241201">
    <property type="component" value="Unassembled WGS sequence"/>
</dbReference>
<dbReference type="InterPro" id="IPR041483">
    <property type="entry name" value="TetR_C_34"/>
</dbReference>
<feature type="domain" description="HTH tetR-type" evidence="3">
    <location>
        <begin position="20"/>
        <end position="80"/>
    </location>
</feature>
<protein>
    <recommendedName>
        <fullName evidence="3">HTH tetR-type domain-containing protein</fullName>
    </recommendedName>
</protein>
<dbReference type="EMBL" id="PYLP01000012">
    <property type="protein sequence ID" value="PST39649.1"/>
    <property type="molecule type" value="Genomic_DNA"/>
</dbReference>
<organism evidence="4 5">
    <name type="scientific">Faecalibacillus faecis</name>
    <dbReference type="NCBI Taxonomy" id="1982628"/>
    <lineage>
        <taxon>Bacteria</taxon>
        <taxon>Bacillati</taxon>
        <taxon>Bacillota</taxon>
        <taxon>Erysipelotrichia</taxon>
        <taxon>Erysipelotrichales</taxon>
        <taxon>Coprobacillaceae</taxon>
        <taxon>Faecalibacillus</taxon>
    </lineage>
</organism>
<dbReference type="PANTHER" id="PTHR43479:SF22">
    <property type="entry name" value="TRANSCRIPTIONAL REGULATOR, TETR FAMILY"/>
    <property type="match status" value="1"/>
</dbReference>
<dbReference type="PRINTS" id="PR00455">
    <property type="entry name" value="HTHTETR"/>
</dbReference>
<dbReference type="GO" id="GO:0003677">
    <property type="term" value="F:DNA binding"/>
    <property type="evidence" value="ECO:0007669"/>
    <property type="project" value="UniProtKB-UniRule"/>
</dbReference>